<evidence type="ECO:0000313" key="4">
    <source>
        <dbReference type="Proteomes" id="UP000663946"/>
    </source>
</evidence>
<proteinExistence type="predicted"/>
<feature type="domain" description="Creatinase N-terminal" evidence="2">
    <location>
        <begin position="49"/>
        <end position="187"/>
    </location>
</feature>
<accession>A0AAJ4TDM6</accession>
<dbReference type="CDD" id="cd01066">
    <property type="entry name" value="APP_MetAP"/>
    <property type="match status" value="1"/>
</dbReference>
<dbReference type="Proteomes" id="UP000663946">
    <property type="component" value="Plasmid pTiQ15_94"/>
</dbReference>
<dbReference type="Gene3D" id="3.90.230.10">
    <property type="entry name" value="Creatinase/methionine aminopeptidase superfamily"/>
    <property type="match status" value="1"/>
</dbReference>
<dbReference type="RefSeq" id="WP_333722769.1">
    <property type="nucleotide sequence ID" value="NZ_CP049220.1"/>
</dbReference>
<dbReference type="Pfam" id="PF00557">
    <property type="entry name" value="Peptidase_M24"/>
    <property type="match status" value="1"/>
</dbReference>
<sequence length="430" mass="46930">MRHQRFNKQQRSKQRPETCNIPLIPNRSEKAYRMEVCKFMLSDEPYRGRLQRAQVAMIKAEVDVLALTAPDFHNYFTGLWGLPVGRAVWLVLRLSGQPAFVAPRSEALEIRARCTTPVAVEWVEWEEPVSAPMTHQDALAQYIGEVAPNARMIGLDFNSVSASNVELARQAFGKEHISDVSLVLKELWASKDPEGIAAIRLSCKVVLEQFLACRKAIIPGAHEWRVTQAAVLAGIEQNGDLLGEDEELPRFWPHQLAMVGSGVKRTARCHASGGGSIMKDGTVAQVCLCGQTFRGHAACFDRPVPVGSKPLTATVRKIINVARDAQLAALAVLRPGVMAGEVHAAAEAVILRGGWESPFLHRTGRGIGYSDWDGIELKANSQTVLEVGNVLSVEPGVYVPGIGGARFGDTVLVTATGYEVLTPFELGRNI</sequence>
<dbReference type="AlphaFoldDB" id="A0AAJ4TDM6"/>
<keyword evidence="3" id="KW-0645">Protease</keyword>
<keyword evidence="3" id="KW-0378">Hydrolase</keyword>
<dbReference type="InterPro" id="IPR036005">
    <property type="entry name" value="Creatinase/aminopeptidase-like"/>
</dbReference>
<geneLocation type="plasmid" evidence="3 4">
    <name>pTiQ15_94</name>
</geneLocation>
<organism evidence="3 4">
    <name type="scientific">Agrobacterium tumefaciens</name>
    <dbReference type="NCBI Taxonomy" id="358"/>
    <lineage>
        <taxon>Bacteria</taxon>
        <taxon>Pseudomonadati</taxon>
        <taxon>Pseudomonadota</taxon>
        <taxon>Alphaproteobacteria</taxon>
        <taxon>Hyphomicrobiales</taxon>
        <taxon>Rhizobiaceae</taxon>
        <taxon>Rhizobium/Agrobacterium group</taxon>
        <taxon>Agrobacterium</taxon>
        <taxon>Agrobacterium tumefaciens complex</taxon>
    </lineage>
</organism>
<dbReference type="PANTHER" id="PTHR46112">
    <property type="entry name" value="AMINOPEPTIDASE"/>
    <property type="match status" value="1"/>
</dbReference>
<dbReference type="InterPro" id="IPR050659">
    <property type="entry name" value="Peptidase_M24B"/>
</dbReference>
<evidence type="ECO:0000313" key="3">
    <source>
        <dbReference type="EMBL" id="QTG17188.1"/>
    </source>
</evidence>
<dbReference type="PANTHER" id="PTHR46112:SF3">
    <property type="entry name" value="AMINOPEPTIDASE YPDF"/>
    <property type="match status" value="1"/>
</dbReference>
<dbReference type="EMBL" id="CP049220">
    <property type="protein sequence ID" value="QTG17188.1"/>
    <property type="molecule type" value="Genomic_DNA"/>
</dbReference>
<dbReference type="InterPro" id="IPR000587">
    <property type="entry name" value="Creatinase_N"/>
</dbReference>
<name>A0AAJ4TDM6_AGRTU</name>
<dbReference type="SUPFAM" id="SSF55920">
    <property type="entry name" value="Creatinase/aminopeptidase"/>
    <property type="match status" value="1"/>
</dbReference>
<evidence type="ECO:0000259" key="2">
    <source>
        <dbReference type="Pfam" id="PF01321"/>
    </source>
</evidence>
<keyword evidence="3" id="KW-0614">Plasmid</keyword>
<dbReference type="SUPFAM" id="SSF53092">
    <property type="entry name" value="Creatinase/prolidase N-terminal domain"/>
    <property type="match status" value="1"/>
</dbReference>
<keyword evidence="3" id="KW-0031">Aminopeptidase</keyword>
<gene>
    <name evidence="3" type="ORF">G6M86_28310</name>
</gene>
<feature type="domain" description="Peptidase M24" evidence="1">
    <location>
        <begin position="198"/>
        <end position="415"/>
    </location>
</feature>
<dbReference type="Gene3D" id="3.40.350.10">
    <property type="entry name" value="Creatinase/prolidase N-terminal domain"/>
    <property type="match status" value="1"/>
</dbReference>
<dbReference type="InterPro" id="IPR000994">
    <property type="entry name" value="Pept_M24"/>
</dbReference>
<evidence type="ECO:0000259" key="1">
    <source>
        <dbReference type="Pfam" id="PF00557"/>
    </source>
</evidence>
<dbReference type="InterPro" id="IPR029149">
    <property type="entry name" value="Creatin/AminoP/Spt16_N"/>
</dbReference>
<dbReference type="Pfam" id="PF01321">
    <property type="entry name" value="Creatinase_N"/>
    <property type="match status" value="1"/>
</dbReference>
<reference evidence="3" key="1">
    <citation type="submission" date="2020-02" db="EMBL/GenBank/DDBJ databases">
        <title>Unexpected conservation and global transmission of agrobacterial virulence plasmids.</title>
        <authorList>
            <person name="Weisberg A.J."/>
            <person name="Davis E.W. II"/>
            <person name="Tabima J.R."/>
            <person name="Belcher M.S."/>
            <person name="Miller M."/>
            <person name="Kuo C.-H."/>
            <person name="Loper J.E."/>
            <person name="Grunwald N.J."/>
            <person name="Putnam M.L."/>
            <person name="Chang J.H."/>
        </authorList>
    </citation>
    <scope>NUCLEOTIDE SEQUENCE</scope>
    <source>
        <strain evidence="3">Q15/94</strain>
        <plasmid evidence="3">pTiQ15_94</plasmid>
    </source>
</reference>
<protein>
    <submittedName>
        <fullName evidence="3">Aminopeptidase P family protein</fullName>
    </submittedName>
</protein>
<dbReference type="GO" id="GO:0004177">
    <property type="term" value="F:aminopeptidase activity"/>
    <property type="evidence" value="ECO:0007669"/>
    <property type="project" value="UniProtKB-KW"/>
</dbReference>